<keyword evidence="7" id="KW-0119">Carbohydrate metabolism</keyword>
<proteinExistence type="inferred from homology"/>
<evidence type="ECO:0000256" key="1">
    <source>
        <dbReference type="ARBA" id="ARBA00000439"/>
    </source>
</evidence>
<comment type="caution">
    <text evidence="11">The sequence shown here is derived from an EMBL/GenBank/DDBJ whole genome shotgun (WGS) entry which is preliminary data.</text>
</comment>
<evidence type="ECO:0000256" key="8">
    <source>
        <dbReference type="ARBA" id="ARBA00031423"/>
    </source>
</evidence>
<dbReference type="EMBL" id="JAOSHN010000001">
    <property type="protein sequence ID" value="MCU7377237.1"/>
    <property type="molecule type" value="Genomic_DNA"/>
</dbReference>
<keyword evidence="5 11" id="KW-0328">Glycosyltransferase</keyword>
<dbReference type="EC" id="2.4.1.25" evidence="3"/>
<accession>A0A9J6QMX7</accession>
<comment type="catalytic activity">
    <reaction evidence="1">
        <text>Transfers a segment of a (1-&gt;4)-alpha-D-glucan to a new position in an acceptor, which may be glucose or a (1-&gt;4)-alpha-D-glucan.</text>
        <dbReference type="EC" id="2.4.1.25"/>
    </reaction>
</comment>
<dbReference type="Pfam" id="PF02446">
    <property type="entry name" value="Glyco_hydro_77"/>
    <property type="match status" value="2"/>
</dbReference>
<evidence type="ECO:0000256" key="6">
    <source>
        <dbReference type="ARBA" id="ARBA00022679"/>
    </source>
</evidence>
<dbReference type="AlphaFoldDB" id="A0A9J6QMX7"/>
<keyword evidence="6 11" id="KW-0808">Transferase</keyword>
<evidence type="ECO:0000259" key="10">
    <source>
        <dbReference type="SMART" id="SM00642"/>
    </source>
</evidence>
<dbReference type="CDD" id="cd02857">
    <property type="entry name" value="E_set_CDase_PDE_N"/>
    <property type="match status" value="1"/>
</dbReference>
<dbReference type="SUPFAM" id="SSF51445">
    <property type="entry name" value="(Trans)glycosidases"/>
    <property type="match status" value="2"/>
</dbReference>
<dbReference type="PANTHER" id="PTHR32438">
    <property type="entry name" value="4-ALPHA-GLUCANOTRANSFERASE DPE1, CHLOROPLASTIC/AMYLOPLASTIC"/>
    <property type="match status" value="1"/>
</dbReference>
<feature type="domain" description="Glycosyl hydrolase family 13 catalytic" evidence="10">
    <location>
        <begin position="139"/>
        <end position="554"/>
    </location>
</feature>
<organism evidence="11 12">
    <name type="scientific">Hominibacterium faecale</name>
    <dbReference type="NCBI Taxonomy" id="2839743"/>
    <lineage>
        <taxon>Bacteria</taxon>
        <taxon>Bacillati</taxon>
        <taxon>Bacillota</taxon>
        <taxon>Clostridia</taxon>
        <taxon>Peptostreptococcales</taxon>
        <taxon>Anaerovoracaceae</taxon>
        <taxon>Hominibacterium</taxon>
    </lineage>
</organism>
<dbReference type="Pfam" id="PF00128">
    <property type="entry name" value="Alpha-amylase"/>
    <property type="match status" value="1"/>
</dbReference>
<dbReference type="InterPro" id="IPR017853">
    <property type="entry name" value="GH"/>
</dbReference>
<dbReference type="Gene3D" id="3.20.20.80">
    <property type="entry name" value="Glycosidases"/>
    <property type="match status" value="3"/>
</dbReference>
<dbReference type="GO" id="GO:0005975">
    <property type="term" value="P:carbohydrate metabolic process"/>
    <property type="evidence" value="ECO:0007669"/>
    <property type="project" value="InterPro"/>
</dbReference>
<evidence type="ECO:0000313" key="12">
    <source>
        <dbReference type="Proteomes" id="UP001065549"/>
    </source>
</evidence>
<dbReference type="GO" id="GO:0004134">
    <property type="term" value="F:4-alpha-glucanotransferase activity"/>
    <property type="evidence" value="ECO:0007669"/>
    <property type="project" value="UniProtKB-EC"/>
</dbReference>
<dbReference type="InterPro" id="IPR003385">
    <property type="entry name" value="Glyco_hydro_77"/>
</dbReference>
<gene>
    <name evidence="11" type="ORF">OBO34_02590</name>
</gene>
<dbReference type="SMART" id="SM00642">
    <property type="entry name" value="Aamy"/>
    <property type="match status" value="1"/>
</dbReference>
<evidence type="ECO:0000256" key="3">
    <source>
        <dbReference type="ARBA" id="ARBA00012560"/>
    </source>
</evidence>
<dbReference type="Gene3D" id="2.60.40.10">
    <property type="entry name" value="Immunoglobulins"/>
    <property type="match status" value="1"/>
</dbReference>
<comment type="similarity">
    <text evidence="2">Belongs to the disproportionating enzyme family.</text>
</comment>
<dbReference type="InterPro" id="IPR045857">
    <property type="entry name" value="O16G_dom_2"/>
</dbReference>
<name>A0A9J6QMX7_9FIRM</name>
<dbReference type="GO" id="GO:0004553">
    <property type="term" value="F:hydrolase activity, hydrolyzing O-glycosyl compounds"/>
    <property type="evidence" value="ECO:0007669"/>
    <property type="project" value="InterPro"/>
</dbReference>
<dbReference type="InterPro" id="IPR004185">
    <property type="entry name" value="Glyco_hydro_13_lg-like_dom"/>
</dbReference>
<dbReference type="Proteomes" id="UP001065549">
    <property type="component" value="Unassembled WGS sequence"/>
</dbReference>
<protein>
    <recommendedName>
        <fullName evidence="4">4-alpha-glucanotransferase</fullName>
        <ecNumber evidence="3">2.4.1.25</ecNumber>
    </recommendedName>
    <alternativeName>
        <fullName evidence="8">Amylomaltase</fullName>
    </alternativeName>
    <alternativeName>
        <fullName evidence="9">Disproportionating enzyme</fullName>
    </alternativeName>
</protein>
<evidence type="ECO:0000313" key="11">
    <source>
        <dbReference type="EMBL" id="MCU7377237.1"/>
    </source>
</evidence>
<keyword evidence="12" id="KW-1185">Reference proteome</keyword>
<dbReference type="PANTHER" id="PTHR32438:SF5">
    <property type="entry name" value="4-ALPHA-GLUCANOTRANSFERASE DPE1, CHLOROPLASTIC_AMYLOPLASTIC"/>
    <property type="match status" value="1"/>
</dbReference>
<dbReference type="InterPro" id="IPR006047">
    <property type="entry name" value="GH13_cat_dom"/>
</dbReference>
<evidence type="ECO:0000256" key="7">
    <source>
        <dbReference type="ARBA" id="ARBA00023277"/>
    </source>
</evidence>
<evidence type="ECO:0000256" key="5">
    <source>
        <dbReference type="ARBA" id="ARBA00022676"/>
    </source>
</evidence>
<evidence type="ECO:0000256" key="9">
    <source>
        <dbReference type="ARBA" id="ARBA00031501"/>
    </source>
</evidence>
<reference evidence="11" key="1">
    <citation type="submission" date="2022-09" db="EMBL/GenBank/DDBJ databases">
        <title>Culturomic study of gut microbiota in children with autism spectrum disorder.</title>
        <authorList>
            <person name="Efimov B.A."/>
            <person name="Chaplin A.V."/>
            <person name="Sokolova S.R."/>
            <person name="Pikina A.P."/>
            <person name="Korzhanova M."/>
            <person name="Belova V."/>
            <person name="Korostin D."/>
        </authorList>
    </citation>
    <scope>NUCLEOTIDE SEQUENCE</scope>
    <source>
        <strain evidence="11">ASD5510</strain>
    </source>
</reference>
<dbReference type="RefSeq" id="WP_253020673.1">
    <property type="nucleotide sequence ID" value="NZ_JAOSHN010000001.1"/>
</dbReference>
<dbReference type="Gene3D" id="3.90.400.10">
    <property type="entry name" value="Oligo-1,6-glucosidase, Domain 2"/>
    <property type="match status" value="1"/>
</dbReference>
<evidence type="ECO:0000256" key="4">
    <source>
        <dbReference type="ARBA" id="ARBA00020295"/>
    </source>
</evidence>
<dbReference type="InterPro" id="IPR013783">
    <property type="entry name" value="Ig-like_fold"/>
</dbReference>
<dbReference type="CDD" id="cd11338">
    <property type="entry name" value="AmyAc_CMD"/>
    <property type="match status" value="1"/>
</dbReference>
<evidence type="ECO:0000256" key="2">
    <source>
        <dbReference type="ARBA" id="ARBA00005684"/>
    </source>
</evidence>
<sequence>MNVYHNSQDPAYRSPKGAVAAGTRICLSLAVEGECPCPGCFLYLYMDGTNAEPAAMEGVRHSRNLQLFSIEIVASASPALCWYYFSITGTDGSPLYYGNNPQQLGGEGLLYDHIPPPFQITVYAPSSVPDWYTHSILYQIFPDRFARDDAWLSRQADAAAEPFAETFPSRLIQQNWYDQPFYSRNTKGEVIRWPFFGGSLEGIRSRLLYLKSLGAGTIYLNPIFLARSNHKYDTADYLRIDPSFGSLEEFSRLIRDGERLGIRFILDGVFNHTGADSKYFNRFGRYREPGACQGPQSLYYDWYSFTSFPDEYASWWGVADLPAVNKSNSSYQEFIFGGRDSVIRRWLNEGAGGWRLDVADELPDSFIAGIKKAMEDYDPKGVLIGEVWEDASNKISYGQRRRYFLGGELDAVMNYPLRGLLMDYMCGRCSAENAVRRLLSLAENYPPQNFYASFNLLGSHDQPRILTVLGDAPQDLEYDKKEGYRLSKDKYALAKQRLKLISLLQFILPGVPAVYYGDEAGCQGYEDPYNRGTYPWGREDQELLAHYRMLAALRKQYAFLADGDYRFSWEGEHVFICTRWEKGDGRRLIAAVNRHIFGAVSFQLSLPEKTTYVLELLTSRVFYPKDGSLLVNLPPLSAMVLDCRTNPPQKRSLKRRAGVLCHISSIPSAKMDSGAKQFIDYLSDCGQKLWQILPLNPAGGEGDSPYSSPAVFAGDERLMDEDAPLDWDRYQAFCRQEAFWLEDFALYMVLKEEFSDLPWQKWPQPERDRTNLDSWKQQAGQRLEAIRRRQFCFWSQWEHLKTYANKKGISVIGDLPFSPGTDSADTWAHRDLFLLGDDGLPLAYVGAPADEFCPDGQSWGNPLCDWDRMKKEDYWWWRRRISQAMRHYDYIRCDHFRGFSAAYAIPPGKAACEGVWLPGPGEDFFRCLTKHLGQLPLLAEDLGCLDIQVKNLLHLCRYPGMMVYQFSHGEMECLPDKAAAEKLYYTGTHDNRTLAAWCAENTTQPRGSDAIIESLYKGNGAWIITPLQDLLGLGDESRMNVPGRALGNWTWQAQPSQLTQELAAKVRRWALDSGR</sequence>